<accession>A0A8J5QSG9</accession>
<dbReference type="Proteomes" id="UP000694255">
    <property type="component" value="Unassembled WGS sequence"/>
</dbReference>
<feature type="compositionally biased region" description="Low complexity" evidence="1">
    <location>
        <begin position="160"/>
        <end position="172"/>
    </location>
</feature>
<dbReference type="RefSeq" id="XP_049266033.1">
    <property type="nucleotide sequence ID" value="XM_049410322.1"/>
</dbReference>
<evidence type="ECO:0000313" key="3">
    <source>
        <dbReference type="Proteomes" id="UP000694255"/>
    </source>
</evidence>
<proteinExistence type="predicted"/>
<feature type="compositionally biased region" description="Low complexity" evidence="1">
    <location>
        <begin position="244"/>
        <end position="255"/>
    </location>
</feature>
<dbReference type="OrthoDB" id="4089586at2759"/>
<sequence length="416" mass="47308">MVEQSDIDRHYERRSQLELLVAEDVYRKTLIELAVFKLVSLINPIEKPKQQHQEGEPQSPIQVPDESPRTLRALRKQKEREAEERQRLEKEKPIEIPLPPPPAAEIPELVDEYELKLNKLKQEHSVKAKIQEARISQLAEENESLKAQIKELKSLQAKAKPPTTTTKTLLLKENTKPPRRGLFDSSFGFSPLRSPSFTKRQQQTYDTPFLSPSRKEAKRNSSQQSSPSEKAPQPMTHLEEVISKKPSTPTKTPTKVIQSFDKSDSPISSPDFSPRIETVGDMSLMGSSTPATTKESHHIAETSGISEYESAKSSLSIKVEERKEKKIKLWKSDAFKTSLFNKKIHGLEDESFNMVNYYSDKNFEINPDGGASPLVKRVLPEKLELVEKKDPTTSEKETGNVEEQAGKKRRKVFTID</sequence>
<feature type="compositionally biased region" description="Basic and acidic residues" evidence="1">
    <location>
        <begin position="76"/>
        <end position="94"/>
    </location>
</feature>
<reference evidence="2 3" key="1">
    <citation type="journal article" date="2021" name="DNA Res.">
        <title>Genome analysis of Candida subhashii reveals its hybrid nature and dual mitochondrial genome conformations.</title>
        <authorList>
            <person name="Mixao V."/>
            <person name="Hegedusova E."/>
            <person name="Saus E."/>
            <person name="Pryszcz L.P."/>
            <person name="Cillingova A."/>
            <person name="Nosek J."/>
            <person name="Gabaldon T."/>
        </authorList>
    </citation>
    <scope>NUCLEOTIDE SEQUENCE [LARGE SCALE GENOMIC DNA]</scope>
    <source>
        <strain evidence="2 3">CBS 10753</strain>
    </source>
</reference>
<organism evidence="2 3">
    <name type="scientific">[Candida] subhashii</name>
    <dbReference type="NCBI Taxonomy" id="561895"/>
    <lineage>
        <taxon>Eukaryota</taxon>
        <taxon>Fungi</taxon>
        <taxon>Dikarya</taxon>
        <taxon>Ascomycota</taxon>
        <taxon>Saccharomycotina</taxon>
        <taxon>Pichiomycetes</taxon>
        <taxon>Debaryomycetaceae</taxon>
        <taxon>Spathaspora</taxon>
    </lineage>
</organism>
<comment type="caution">
    <text evidence="2">The sequence shown here is derived from an EMBL/GenBank/DDBJ whole genome shotgun (WGS) entry which is preliminary data.</text>
</comment>
<feature type="compositionally biased region" description="Basic and acidic residues" evidence="1">
    <location>
        <begin position="386"/>
        <end position="399"/>
    </location>
</feature>
<feature type="region of interest" description="Disordered" evidence="1">
    <location>
        <begin position="48"/>
        <end position="102"/>
    </location>
</feature>
<dbReference type="GeneID" id="73467427"/>
<keyword evidence="3" id="KW-1185">Reference proteome</keyword>
<gene>
    <name evidence="2" type="ORF">J8A68_000626</name>
</gene>
<feature type="region of interest" description="Disordered" evidence="1">
    <location>
        <begin position="153"/>
        <end position="315"/>
    </location>
</feature>
<name>A0A8J5QSG9_9ASCO</name>
<feature type="compositionally biased region" description="Basic residues" evidence="1">
    <location>
        <begin position="407"/>
        <end position="416"/>
    </location>
</feature>
<dbReference type="AlphaFoldDB" id="A0A8J5QSG9"/>
<feature type="region of interest" description="Disordered" evidence="1">
    <location>
        <begin position="386"/>
        <end position="416"/>
    </location>
</feature>
<evidence type="ECO:0000313" key="2">
    <source>
        <dbReference type="EMBL" id="KAG7665801.1"/>
    </source>
</evidence>
<protein>
    <submittedName>
        <fullName evidence="2">Uncharacterized protein</fullName>
    </submittedName>
</protein>
<feature type="compositionally biased region" description="Polar residues" evidence="1">
    <location>
        <begin position="193"/>
        <end position="206"/>
    </location>
</feature>
<dbReference type="EMBL" id="JAGSYN010000046">
    <property type="protein sequence ID" value="KAG7665801.1"/>
    <property type="molecule type" value="Genomic_DNA"/>
</dbReference>
<evidence type="ECO:0000256" key="1">
    <source>
        <dbReference type="SAM" id="MobiDB-lite"/>
    </source>
</evidence>